<dbReference type="Pfam" id="PF00856">
    <property type="entry name" value="SET"/>
    <property type="match status" value="1"/>
</dbReference>
<reference evidence="8" key="1">
    <citation type="submission" date="2022-07" db="EMBL/GenBank/DDBJ databases">
        <authorList>
            <person name="Macas J."/>
            <person name="Novak P."/>
            <person name="Neumann P."/>
        </authorList>
    </citation>
    <scope>NUCLEOTIDE SEQUENCE</scope>
</reference>
<dbReference type="PANTHER" id="PTHR45660:SF86">
    <property type="entry name" value="HISTONE-LYSINE N-METHYLTRANSFERASE, H3 LYSINE-9 SPECIFIC SUVH6-LIKE"/>
    <property type="match status" value="1"/>
</dbReference>
<evidence type="ECO:0000313" key="8">
    <source>
        <dbReference type="EMBL" id="CAH9139655.1"/>
    </source>
</evidence>
<comment type="subcellular location">
    <subcellularLocation>
        <location evidence="1">Chromosome</location>
    </subcellularLocation>
    <subcellularLocation>
        <location evidence="4">Nucleus</location>
    </subcellularLocation>
</comment>
<dbReference type="InterPro" id="IPR003105">
    <property type="entry name" value="SRA_YDG"/>
</dbReference>
<dbReference type="AlphaFoldDB" id="A0AAV0FW12"/>
<dbReference type="GO" id="GO:0008270">
    <property type="term" value="F:zinc ion binding"/>
    <property type="evidence" value="ECO:0007669"/>
    <property type="project" value="InterPro"/>
</dbReference>
<name>A0AAV0FW12_9ASTE</name>
<dbReference type="PANTHER" id="PTHR45660">
    <property type="entry name" value="HISTONE-LYSINE N-METHYLTRANSFERASE SETMAR"/>
    <property type="match status" value="1"/>
</dbReference>
<dbReference type="EMBL" id="CAMAPF010001018">
    <property type="protein sequence ID" value="CAH9139655.1"/>
    <property type="molecule type" value="Genomic_DNA"/>
</dbReference>
<dbReference type="SUPFAM" id="SSF88697">
    <property type="entry name" value="PUA domain-like"/>
    <property type="match status" value="1"/>
</dbReference>
<dbReference type="InterPro" id="IPR036987">
    <property type="entry name" value="SRA-YDG_sf"/>
</dbReference>
<keyword evidence="2" id="KW-0158">Chromosome</keyword>
<dbReference type="SMART" id="SM00468">
    <property type="entry name" value="PreSET"/>
    <property type="match status" value="1"/>
</dbReference>
<dbReference type="Proteomes" id="UP001152523">
    <property type="component" value="Unassembled WGS sequence"/>
</dbReference>
<dbReference type="GO" id="GO:0003690">
    <property type="term" value="F:double-stranded DNA binding"/>
    <property type="evidence" value="ECO:0007669"/>
    <property type="project" value="TreeGrafter"/>
</dbReference>
<evidence type="ECO:0000256" key="1">
    <source>
        <dbReference type="ARBA" id="ARBA00004286"/>
    </source>
</evidence>
<dbReference type="PROSITE" id="PS51015">
    <property type="entry name" value="YDG"/>
    <property type="match status" value="1"/>
</dbReference>
<dbReference type="Pfam" id="PF05033">
    <property type="entry name" value="Pre-SET"/>
    <property type="match status" value="1"/>
</dbReference>
<evidence type="ECO:0000256" key="3">
    <source>
        <dbReference type="ARBA" id="ARBA00023242"/>
    </source>
</evidence>
<gene>
    <name evidence="8" type="ORF">CEPIT_LOCUS37752</name>
</gene>
<dbReference type="InterPro" id="IPR007728">
    <property type="entry name" value="Pre-SET_dom"/>
</dbReference>
<dbReference type="InterPro" id="IPR046341">
    <property type="entry name" value="SET_dom_sf"/>
</dbReference>
<dbReference type="SUPFAM" id="SSF82199">
    <property type="entry name" value="SET domain"/>
    <property type="match status" value="1"/>
</dbReference>
<feature type="domain" description="YDG" evidence="7">
    <location>
        <begin position="329"/>
        <end position="465"/>
    </location>
</feature>
<keyword evidence="3 4" id="KW-0539">Nucleus</keyword>
<evidence type="ECO:0000259" key="7">
    <source>
        <dbReference type="PROSITE" id="PS51015"/>
    </source>
</evidence>
<accession>A0AAV0FW12</accession>
<evidence type="ECO:0000256" key="4">
    <source>
        <dbReference type="PROSITE-ProRule" id="PRU00358"/>
    </source>
</evidence>
<protein>
    <submittedName>
        <fullName evidence="8">Uncharacterized protein</fullName>
    </submittedName>
</protein>
<evidence type="ECO:0000256" key="2">
    <source>
        <dbReference type="ARBA" id="ARBA00022454"/>
    </source>
</evidence>
<proteinExistence type="predicted"/>
<dbReference type="SMART" id="SM00317">
    <property type="entry name" value="SET"/>
    <property type="match status" value="1"/>
</dbReference>
<evidence type="ECO:0000259" key="5">
    <source>
        <dbReference type="PROSITE" id="PS50280"/>
    </source>
</evidence>
<dbReference type="GO" id="GO:0042054">
    <property type="term" value="F:histone methyltransferase activity"/>
    <property type="evidence" value="ECO:0007669"/>
    <property type="project" value="InterPro"/>
</dbReference>
<feature type="domain" description="Pre-SET" evidence="6">
    <location>
        <begin position="539"/>
        <end position="601"/>
    </location>
</feature>
<comment type="caution">
    <text evidence="8">The sequence shown here is derived from an EMBL/GenBank/DDBJ whole genome shotgun (WGS) entry which is preliminary data.</text>
</comment>
<feature type="domain" description="SET" evidence="5">
    <location>
        <begin position="604"/>
        <end position="715"/>
    </location>
</feature>
<organism evidence="8 9">
    <name type="scientific">Cuscuta epithymum</name>
    <dbReference type="NCBI Taxonomy" id="186058"/>
    <lineage>
        <taxon>Eukaryota</taxon>
        <taxon>Viridiplantae</taxon>
        <taxon>Streptophyta</taxon>
        <taxon>Embryophyta</taxon>
        <taxon>Tracheophyta</taxon>
        <taxon>Spermatophyta</taxon>
        <taxon>Magnoliopsida</taxon>
        <taxon>eudicotyledons</taxon>
        <taxon>Gunneridae</taxon>
        <taxon>Pentapetalae</taxon>
        <taxon>asterids</taxon>
        <taxon>lamiids</taxon>
        <taxon>Solanales</taxon>
        <taxon>Convolvulaceae</taxon>
        <taxon>Cuscuteae</taxon>
        <taxon>Cuscuta</taxon>
        <taxon>Cuscuta subgen. Cuscuta</taxon>
    </lineage>
</organism>
<dbReference type="InterPro" id="IPR015947">
    <property type="entry name" value="PUA-like_sf"/>
</dbReference>
<dbReference type="PROSITE" id="PS50867">
    <property type="entry name" value="PRE_SET"/>
    <property type="match status" value="1"/>
</dbReference>
<evidence type="ECO:0000259" key="6">
    <source>
        <dbReference type="PROSITE" id="PS50867"/>
    </source>
</evidence>
<dbReference type="Gene3D" id="2.170.270.10">
    <property type="entry name" value="SET domain"/>
    <property type="match status" value="1"/>
</dbReference>
<sequence>MKSESMSPWKRPCDFDYNGDPYRAIEPNFKRTKFDGNQKVPNCNGVTLGDCLSIAQRVFDMKTRSSTSYNEKQKEFSDSEQRYALKEKSNNVTEIGVPSKHGLFERRPSMACGGDSFQEGEAMKKCMVTMKVQNRVLQGIAPKNPTSQFQHGCHPVIDEIDSHDSLLRDHHSQRLDLKCSFENKATVEHPSRQVANCEEGVLFGDKVVVLNMSGQSRVSTDQTLYKDEDHFRLYYYVPDYGVSVEYHIQKPKQSKNCIYLLSDRYNVEESRRRVEQALKHFWDAYHRHLQAYEAERHDHVKVSHRTYVKTAVDLRSAKKWVNSEKFYVGHVPGLEIGDKFQFRAELAVVGLHHQFVHGINYVKIQGKNFAVSIVDSSRYDNQMISRNSFIYVGHGGNPKLYGNDPKDQKLICGNLALKNSMEKGVPVRVIRGNDVYVYEGLFRVTKCWEEREDYGKMAFKFELHRISAHPPPSLTNKKISGCQKLRKLNTERIVVKDLSQGRENFAIPVFSDSYADTPSSFSYMTSIRYPDWYHLSAPLGCICENGCSDSIHCYCAFKNGGSIPFNSQGSISNIHSKPVIYECGPSCKCPQSCRNRVSQKGCRYQLEVFRKGSDGGGWGVRSRDYISAGSFICELVGELVEDDCNGKGFGYRIDGSGFRIDTERYGNVGRFINCGLAANIYPQNVVYDDDYEIVPHVMFFASKSIPPGRELIRPV</sequence>
<dbReference type="SMART" id="SM00466">
    <property type="entry name" value="SRA"/>
    <property type="match status" value="1"/>
</dbReference>
<dbReference type="Pfam" id="PF02182">
    <property type="entry name" value="SAD_SRA"/>
    <property type="match status" value="1"/>
</dbReference>
<evidence type="ECO:0000313" key="9">
    <source>
        <dbReference type="Proteomes" id="UP001152523"/>
    </source>
</evidence>
<dbReference type="PROSITE" id="PS50280">
    <property type="entry name" value="SET"/>
    <property type="match status" value="1"/>
</dbReference>
<dbReference type="GO" id="GO:0005694">
    <property type="term" value="C:chromosome"/>
    <property type="evidence" value="ECO:0007669"/>
    <property type="project" value="UniProtKB-SubCell"/>
</dbReference>
<dbReference type="InterPro" id="IPR001214">
    <property type="entry name" value="SET_dom"/>
</dbReference>
<dbReference type="GO" id="GO:0005634">
    <property type="term" value="C:nucleus"/>
    <property type="evidence" value="ECO:0007669"/>
    <property type="project" value="UniProtKB-SubCell"/>
</dbReference>
<dbReference type="InterPro" id="IPR051357">
    <property type="entry name" value="H3K9_HMTase_SUVAR3-9"/>
</dbReference>
<keyword evidence="9" id="KW-1185">Reference proteome</keyword>
<dbReference type="Gene3D" id="2.30.280.10">
    <property type="entry name" value="SRA-YDG"/>
    <property type="match status" value="1"/>
</dbReference>